<reference evidence="3" key="1">
    <citation type="journal article" date="2020" name="Stud. Mycol.">
        <title>101 Dothideomycetes genomes: a test case for predicting lifestyles and emergence of pathogens.</title>
        <authorList>
            <person name="Haridas S."/>
            <person name="Albert R."/>
            <person name="Binder M."/>
            <person name="Bloem J."/>
            <person name="Labutti K."/>
            <person name="Salamov A."/>
            <person name="Andreopoulos B."/>
            <person name="Baker S."/>
            <person name="Barry K."/>
            <person name="Bills G."/>
            <person name="Bluhm B."/>
            <person name="Cannon C."/>
            <person name="Castanera R."/>
            <person name="Culley D."/>
            <person name="Daum C."/>
            <person name="Ezra D."/>
            <person name="Gonzalez J."/>
            <person name="Henrissat B."/>
            <person name="Kuo A."/>
            <person name="Liang C."/>
            <person name="Lipzen A."/>
            <person name="Lutzoni F."/>
            <person name="Magnuson J."/>
            <person name="Mondo S."/>
            <person name="Nolan M."/>
            <person name="Ohm R."/>
            <person name="Pangilinan J."/>
            <person name="Park H.-J."/>
            <person name="Ramirez L."/>
            <person name="Alfaro M."/>
            <person name="Sun H."/>
            <person name="Tritt A."/>
            <person name="Yoshinaga Y."/>
            <person name="Zwiers L.-H."/>
            <person name="Turgeon B."/>
            <person name="Goodwin S."/>
            <person name="Spatafora J."/>
            <person name="Crous P."/>
            <person name="Grigoriev I."/>
        </authorList>
    </citation>
    <scope>NUCLEOTIDE SEQUENCE</scope>
    <source>
        <strain evidence="3">CBS 260.36</strain>
    </source>
</reference>
<accession>A0A9P4MMP2</accession>
<organism evidence="3 4">
    <name type="scientific">Myriangium duriaei CBS 260.36</name>
    <dbReference type="NCBI Taxonomy" id="1168546"/>
    <lineage>
        <taxon>Eukaryota</taxon>
        <taxon>Fungi</taxon>
        <taxon>Dikarya</taxon>
        <taxon>Ascomycota</taxon>
        <taxon>Pezizomycotina</taxon>
        <taxon>Dothideomycetes</taxon>
        <taxon>Dothideomycetidae</taxon>
        <taxon>Myriangiales</taxon>
        <taxon>Myriangiaceae</taxon>
        <taxon>Myriangium</taxon>
    </lineage>
</organism>
<sequence length="376" mass="42538">MGCCAARAKGHIDEHAKWDYINLDDFHSTSSWTPINYLWVWIFAGIGVAVFALDCFTAVNLLILDKWASQIQPAIDLKYSKWIFVGCIMFSFALYLYEWARALRVMRRGGIAESYMDPLAVQVQCMRRKGFRRFLVFSALTKSKKGTDYVAFFVYFQFNSAVRIIFAEGGRQFVNAVTLVSVAKANLVPIGKHAAKEGSSPVVQFFANIVTMWNHDKQQALIMGSMTFTLVIWVFSAICLISALILYLVFLWHYVPQSDGRLSIYCRRKIDRRLEKIVEKKVQAALEDAERKRYKAEAKMMKKHGNGSVSSIPSVVRQPTLPNFGDYDEEKSTSFDLTRSDTMSTLPPYTSRQNTSEGPLGIQRAPTLPTVGAVPP</sequence>
<dbReference type="GO" id="GO:0005886">
    <property type="term" value="C:plasma membrane"/>
    <property type="evidence" value="ECO:0007669"/>
    <property type="project" value="InterPro"/>
</dbReference>
<dbReference type="OrthoDB" id="436496at2759"/>
<keyword evidence="2" id="KW-1133">Transmembrane helix</keyword>
<protein>
    <recommendedName>
        <fullName evidence="5">Vacuolar membrane protein</fullName>
    </recommendedName>
</protein>
<dbReference type="Proteomes" id="UP000799439">
    <property type="component" value="Unassembled WGS sequence"/>
</dbReference>
<evidence type="ECO:0000256" key="2">
    <source>
        <dbReference type="SAM" id="Phobius"/>
    </source>
</evidence>
<dbReference type="Pfam" id="PF16944">
    <property type="entry name" value="KCH"/>
    <property type="match status" value="1"/>
</dbReference>
<dbReference type="PANTHER" id="PTHR36424">
    <property type="entry name" value="PHEROMONE-REGULATED MEMBRANE PROTEIN 6"/>
    <property type="match status" value="1"/>
</dbReference>
<keyword evidence="4" id="KW-1185">Reference proteome</keyword>
<gene>
    <name evidence="3" type="ORF">K461DRAFT_201428</name>
</gene>
<feature type="region of interest" description="Disordered" evidence="1">
    <location>
        <begin position="304"/>
        <end position="376"/>
    </location>
</feature>
<feature type="transmembrane region" description="Helical" evidence="2">
    <location>
        <begin position="79"/>
        <end position="97"/>
    </location>
</feature>
<evidence type="ECO:0000313" key="3">
    <source>
        <dbReference type="EMBL" id="KAF2152936.1"/>
    </source>
</evidence>
<keyword evidence="2" id="KW-0812">Transmembrane</keyword>
<evidence type="ECO:0008006" key="5">
    <source>
        <dbReference type="Google" id="ProtNLM"/>
    </source>
</evidence>
<feature type="transmembrane region" description="Helical" evidence="2">
    <location>
        <begin position="37"/>
        <end position="59"/>
    </location>
</feature>
<evidence type="ECO:0000256" key="1">
    <source>
        <dbReference type="SAM" id="MobiDB-lite"/>
    </source>
</evidence>
<feature type="non-terminal residue" evidence="3">
    <location>
        <position position="376"/>
    </location>
</feature>
<feature type="compositionally biased region" description="Polar residues" evidence="1">
    <location>
        <begin position="334"/>
        <end position="357"/>
    </location>
</feature>
<dbReference type="EMBL" id="ML996085">
    <property type="protein sequence ID" value="KAF2152936.1"/>
    <property type="molecule type" value="Genomic_DNA"/>
</dbReference>
<evidence type="ECO:0000313" key="4">
    <source>
        <dbReference type="Proteomes" id="UP000799439"/>
    </source>
</evidence>
<comment type="caution">
    <text evidence="3">The sequence shown here is derived from an EMBL/GenBank/DDBJ whole genome shotgun (WGS) entry which is preliminary data.</text>
</comment>
<feature type="transmembrane region" description="Helical" evidence="2">
    <location>
        <begin position="230"/>
        <end position="255"/>
    </location>
</feature>
<name>A0A9P4MMP2_9PEZI</name>
<proteinExistence type="predicted"/>
<keyword evidence="2" id="KW-0472">Membrane</keyword>
<dbReference type="AlphaFoldDB" id="A0A9P4MMP2"/>
<dbReference type="InterPro" id="IPR031606">
    <property type="entry name" value="Kch1/2"/>
</dbReference>
<dbReference type="GO" id="GO:0015079">
    <property type="term" value="F:potassium ion transmembrane transporter activity"/>
    <property type="evidence" value="ECO:0007669"/>
    <property type="project" value="InterPro"/>
</dbReference>
<dbReference type="PANTHER" id="PTHR36424:SF1">
    <property type="entry name" value="LOW AFFINITY K(+) TRANSPORTER 1-RELATED"/>
    <property type="match status" value="1"/>
</dbReference>